<dbReference type="Pfam" id="PF14067">
    <property type="entry name" value="LssY_C"/>
    <property type="match status" value="1"/>
</dbReference>
<name>A0ABN3BXS2_9MICC</name>
<evidence type="ECO:0000256" key="1">
    <source>
        <dbReference type="SAM" id="Phobius"/>
    </source>
</evidence>
<feature type="transmembrane region" description="Helical" evidence="1">
    <location>
        <begin position="115"/>
        <end position="140"/>
    </location>
</feature>
<keyword evidence="1" id="KW-0472">Membrane</keyword>
<evidence type="ECO:0000259" key="2">
    <source>
        <dbReference type="SMART" id="SM00014"/>
    </source>
</evidence>
<dbReference type="CDD" id="cd03392">
    <property type="entry name" value="PAP2_like_2"/>
    <property type="match status" value="1"/>
</dbReference>
<organism evidence="3 4">
    <name type="scientific">Sinomonas flava</name>
    <dbReference type="NCBI Taxonomy" id="496857"/>
    <lineage>
        <taxon>Bacteria</taxon>
        <taxon>Bacillati</taxon>
        <taxon>Actinomycetota</taxon>
        <taxon>Actinomycetes</taxon>
        <taxon>Micrococcales</taxon>
        <taxon>Micrococcaceae</taxon>
        <taxon>Sinomonas</taxon>
    </lineage>
</organism>
<sequence length="564" mass="61036">MRHAPRRRIGAAPHLALALAALVLMVVFFYAVRTLTLFVSPMLFLAAVFLEAVFIGVFVWAVVRALARPSEMLRSLAASAWEGLAANEYVVRARATNAPGAVWLRNRFRRDRASGLWLTGVVVVAAIPFVNFLGVAYTVVSGGVLTRVDERIANLMPKVRTPGETAFFIAATMLANWQTVVLMTAAGALVLWQARRRFLATAVVGAVVAQELLTDLVQQILHRQRPDESLALLVVTTPGFPSGHTVRAVVVYGLLAYLLVRAYRSAAFRALVVAAYLTVVLLVGMSRVYLGVHHVSDVWGGMLFGAALLTAAVGFLEIAGRFPLIGRPRRPVSVRRVVAVVPVVGVAFALTTAPLLIHPQEHPAQRPTTALPALDAASFARLPLYSETLTGDRMEPANFIYVGSEDQLLAAFGAAGWDRAEPSTFANTLRAFAVGIQGGQYATAPVTPSFMAARPESLAFQKATAENSLRQRHHTRIWRTDFTAPDGRPVWEGTASFDDGIEFSGTAKLPTHHIDPNIDAERAYIVGSLGYPEQLVPLTHPQMGHNGSGDEFFTDGGAQLIVLR</sequence>
<dbReference type="Pfam" id="PF01569">
    <property type="entry name" value="PAP2"/>
    <property type="match status" value="1"/>
</dbReference>
<evidence type="ECO:0000313" key="3">
    <source>
        <dbReference type="EMBL" id="GAA2201721.1"/>
    </source>
</evidence>
<feature type="transmembrane region" description="Helical" evidence="1">
    <location>
        <begin position="12"/>
        <end position="32"/>
    </location>
</feature>
<dbReference type="PANTHER" id="PTHR14969:SF13">
    <property type="entry name" value="AT30094P"/>
    <property type="match status" value="1"/>
</dbReference>
<accession>A0ABN3BXS2</accession>
<dbReference type="SMART" id="SM00014">
    <property type="entry name" value="acidPPc"/>
    <property type="match status" value="1"/>
</dbReference>
<feature type="transmembrane region" description="Helical" evidence="1">
    <location>
        <begin position="298"/>
        <end position="316"/>
    </location>
</feature>
<evidence type="ECO:0000313" key="4">
    <source>
        <dbReference type="Proteomes" id="UP001500432"/>
    </source>
</evidence>
<keyword evidence="1" id="KW-0812">Transmembrane</keyword>
<feature type="transmembrane region" description="Helical" evidence="1">
    <location>
        <begin position="38"/>
        <end position="63"/>
    </location>
</feature>
<dbReference type="InterPro" id="IPR000326">
    <property type="entry name" value="PAP2/HPO"/>
</dbReference>
<comment type="caution">
    <text evidence="3">The sequence shown here is derived from an EMBL/GenBank/DDBJ whole genome shotgun (WGS) entry which is preliminary data.</text>
</comment>
<reference evidence="3 4" key="1">
    <citation type="journal article" date="2019" name="Int. J. Syst. Evol. Microbiol.">
        <title>The Global Catalogue of Microorganisms (GCM) 10K type strain sequencing project: providing services to taxonomists for standard genome sequencing and annotation.</title>
        <authorList>
            <consortium name="The Broad Institute Genomics Platform"/>
            <consortium name="The Broad Institute Genome Sequencing Center for Infectious Disease"/>
            <person name="Wu L."/>
            <person name="Ma J."/>
        </authorList>
    </citation>
    <scope>NUCLEOTIDE SEQUENCE [LARGE SCALE GENOMIC DNA]</scope>
    <source>
        <strain evidence="3 4">JCM 16034</strain>
    </source>
</reference>
<keyword evidence="1" id="KW-1133">Transmembrane helix</keyword>
<dbReference type="EMBL" id="BAAAQW010000007">
    <property type="protein sequence ID" value="GAA2201721.1"/>
    <property type="molecule type" value="Genomic_DNA"/>
</dbReference>
<feature type="domain" description="Phosphatidic acid phosphatase type 2/haloperoxidase" evidence="2">
    <location>
        <begin position="199"/>
        <end position="313"/>
    </location>
</feature>
<feature type="transmembrane region" description="Helical" evidence="1">
    <location>
        <begin position="267"/>
        <end position="286"/>
    </location>
</feature>
<dbReference type="InterPro" id="IPR036938">
    <property type="entry name" value="PAP2/HPO_sf"/>
</dbReference>
<feature type="transmembrane region" description="Helical" evidence="1">
    <location>
        <begin position="198"/>
        <end position="221"/>
    </location>
</feature>
<keyword evidence="4" id="KW-1185">Reference proteome</keyword>
<proteinExistence type="predicted"/>
<feature type="transmembrane region" description="Helical" evidence="1">
    <location>
        <begin position="337"/>
        <end position="357"/>
    </location>
</feature>
<dbReference type="InterPro" id="IPR025902">
    <property type="entry name" value="LssY-like-C_dom"/>
</dbReference>
<dbReference type="PANTHER" id="PTHR14969">
    <property type="entry name" value="SPHINGOSINE-1-PHOSPHATE PHOSPHOHYDROLASE"/>
    <property type="match status" value="1"/>
</dbReference>
<dbReference type="SUPFAM" id="SSF48317">
    <property type="entry name" value="Acid phosphatase/Vanadium-dependent haloperoxidase"/>
    <property type="match status" value="1"/>
</dbReference>
<gene>
    <name evidence="3" type="ORF">GCM10009849_27300</name>
</gene>
<dbReference type="Gene3D" id="1.20.144.10">
    <property type="entry name" value="Phosphatidic acid phosphatase type 2/haloperoxidase"/>
    <property type="match status" value="1"/>
</dbReference>
<feature type="transmembrane region" description="Helical" evidence="1">
    <location>
        <begin position="166"/>
        <end position="191"/>
    </location>
</feature>
<dbReference type="Proteomes" id="UP001500432">
    <property type="component" value="Unassembled WGS sequence"/>
</dbReference>
<feature type="transmembrane region" description="Helical" evidence="1">
    <location>
        <begin position="241"/>
        <end position="260"/>
    </location>
</feature>
<protein>
    <recommendedName>
        <fullName evidence="2">Phosphatidic acid phosphatase type 2/haloperoxidase domain-containing protein</fullName>
    </recommendedName>
</protein>